<evidence type="ECO:0000313" key="2">
    <source>
        <dbReference type="EMBL" id="MBP0459124.1"/>
    </source>
</evidence>
<protein>
    <submittedName>
        <fullName evidence="2">DUF4192 domain-containing protein</fullName>
    </submittedName>
</protein>
<dbReference type="RefSeq" id="WP_209340868.1">
    <property type="nucleotide sequence ID" value="NZ_JAGIQL010000062.1"/>
</dbReference>
<dbReference type="Proteomes" id="UP000670475">
    <property type="component" value="Unassembled WGS sequence"/>
</dbReference>
<evidence type="ECO:0000313" key="3">
    <source>
        <dbReference type="Proteomes" id="UP000670475"/>
    </source>
</evidence>
<sequence length="433" mass="45585">MSNHHDTPRPADEQAVTLRGPAELADALPYILGFRPTDSVVLVTLHGERARFGGRLRLGIPGSPREWPAVADQLAAYAVEAAQGRGSRPDGILVFLYQDPGGAGEPGETGREVMERLRPLAQRLRTACGALDVPVVEALCVSGGRLWSYCCPDPRCCPPEGTETVLPGTSVMAAAAAYAGLRVRGSLKDLERRILPPGPEGTAAQARAFDAVGAAIVPQILGGGRAEIATKTLGLARDLVRRLDEAKGAPPTTPDAEAAADAVDDGLIRDEEAAAVVLGLQDRETRDQAAGWTEEGGSPSALRLWRALARRCGGIYVEYAAAPLVLAGWAAWATGDEPSARVALGRALSVDPGCHLAHLLQEACNQGLDLRAVRACFGAEPAEPAEPAAREPEGRRGVRAARRVVRRARPRVPRQPGGVKALPTAVARPGEIR</sequence>
<keyword evidence="3" id="KW-1185">Reference proteome</keyword>
<feature type="compositionally biased region" description="Basic residues" evidence="1">
    <location>
        <begin position="397"/>
        <end position="412"/>
    </location>
</feature>
<reference evidence="2" key="1">
    <citation type="submission" date="2021-03" db="EMBL/GenBank/DDBJ databases">
        <title>Whole genome sequence of Streptomyces bomunensis MMS17-BM035.</title>
        <authorList>
            <person name="Lee J.H."/>
        </authorList>
    </citation>
    <scope>NUCLEOTIDE SEQUENCE</scope>
    <source>
        <strain evidence="2">MMS17-BM035</strain>
    </source>
</reference>
<dbReference type="EMBL" id="JAGIQL010000062">
    <property type="protein sequence ID" value="MBP0459124.1"/>
    <property type="molecule type" value="Genomic_DNA"/>
</dbReference>
<dbReference type="Pfam" id="PF13830">
    <property type="entry name" value="DUF4192"/>
    <property type="match status" value="1"/>
</dbReference>
<dbReference type="AlphaFoldDB" id="A0A940MD73"/>
<gene>
    <name evidence="2" type="ORF">JFN87_16665</name>
</gene>
<accession>A0A940MD73</accession>
<comment type="caution">
    <text evidence="2">The sequence shown here is derived from an EMBL/GenBank/DDBJ whole genome shotgun (WGS) entry which is preliminary data.</text>
</comment>
<name>A0A940MD73_9ACTN</name>
<organism evidence="2 3">
    <name type="scientific">Streptomyces montanisoli</name>
    <dbReference type="NCBI Taxonomy" id="2798581"/>
    <lineage>
        <taxon>Bacteria</taxon>
        <taxon>Bacillati</taxon>
        <taxon>Actinomycetota</taxon>
        <taxon>Actinomycetes</taxon>
        <taxon>Kitasatosporales</taxon>
        <taxon>Streptomycetaceae</taxon>
        <taxon>Streptomyces</taxon>
    </lineage>
</organism>
<feature type="region of interest" description="Disordered" evidence="1">
    <location>
        <begin position="381"/>
        <end position="433"/>
    </location>
</feature>
<proteinExistence type="predicted"/>
<dbReference type="InterPro" id="IPR025447">
    <property type="entry name" value="DUF4192"/>
</dbReference>
<evidence type="ECO:0000256" key="1">
    <source>
        <dbReference type="SAM" id="MobiDB-lite"/>
    </source>
</evidence>